<dbReference type="RefSeq" id="XP_022256989.1">
    <property type="nucleotide sequence ID" value="XM_022401281.1"/>
</dbReference>
<reference evidence="2" key="1">
    <citation type="submission" date="2025-08" db="UniProtKB">
        <authorList>
            <consortium name="RefSeq"/>
        </authorList>
    </citation>
    <scope>IDENTIFICATION</scope>
    <source>
        <tissue evidence="2">Muscle</tissue>
    </source>
</reference>
<organism evidence="1 2">
    <name type="scientific">Limulus polyphemus</name>
    <name type="common">Atlantic horseshoe crab</name>
    <dbReference type="NCBI Taxonomy" id="6850"/>
    <lineage>
        <taxon>Eukaryota</taxon>
        <taxon>Metazoa</taxon>
        <taxon>Ecdysozoa</taxon>
        <taxon>Arthropoda</taxon>
        <taxon>Chelicerata</taxon>
        <taxon>Merostomata</taxon>
        <taxon>Xiphosura</taxon>
        <taxon>Limulidae</taxon>
        <taxon>Limulus</taxon>
    </lineage>
</organism>
<sequence>MSKLSDSLNVEDSCLNLTEVYYGGDLDSSFETDNEVERRRTNEHDLADKMKLSPAKKPPRHFFTEECSSFHISSGQPPEPTNHPVKSTIAKVEKYEIKYIFFLE</sequence>
<name>A0ABM1TM83_LIMPO</name>
<dbReference type="GeneID" id="106472738"/>
<proteinExistence type="predicted"/>
<gene>
    <name evidence="2" type="primary">LOC106472738</name>
</gene>
<evidence type="ECO:0000313" key="2">
    <source>
        <dbReference type="RefSeq" id="XP_022256989.1"/>
    </source>
</evidence>
<accession>A0ABM1TM83</accession>
<keyword evidence="1" id="KW-1185">Reference proteome</keyword>
<dbReference type="Proteomes" id="UP000694941">
    <property type="component" value="Unplaced"/>
</dbReference>
<protein>
    <submittedName>
        <fullName evidence="2">Uncharacterized protein LOC106472738</fullName>
    </submittedName>
</protein>
<evidence type="ECO:0000313" key="1">
    <source>
        <dbReference type="Proteomes" id="UP000694941"/>
    </source>
</evidence>